<dbReference type="EMBL" id="JBHDIY010000002">
    <property type="protein sequence ID" value="MFL4471458.1"/>
    <property type="molecule type" value="Genomic_DNA"/>
</dbReference>
<proteinExistence type="predicted"/>
<dbReference type="Proteomes" id="UP001627408">
    <property type="component" value="Unassembled WGS sequence"/>
</dbReference>
<accession>A0ABW8UWC6</accession>
<sequence length="104" mass="11655">MGLLSLLSAPFRRGPRRPMATRQPGRDEMGQMRDVPLGMEATDLDLVDRVNRRNDALERTSAVASRRRGTKGSFTAAASTKVDAMPEDETYAARYHRAFNEKDD</sequence>
<feature type="region of interest" description="Disordered" evidence="1">
    <location>
        <begin position="1"/>
        <end position="38"/>
    </location>
</feature>
<protein>
    <submittedName>
        <fullName evidence="2">Uncharacterized protein</fullName>
    </submittedName>
</protein>
<evidence type="ECO:0000313" key="3">
    <source>
        <dbReference type="Proteomes" id="UP001627408"/>
    </source>
</evidence>
<reference evidence="2 3" key="1">
    <citation type="submission" date="2024-08" db="EMBL/GenBank/DDBJ databases">
        <title>Tateyamaria sp. nov., isolated from marine algae.</title>
        <authorList>
            <person name="Choi B.J."/>
            <person name="Kim J.M."/>
            <person name="Lee J.K."/>
            <person name="Choi D.G."/>
            <person name="Bayburt H."/>
            <person name="Baek J.H."/>
            <person name="Han D.M."/>
            <person name="Jeon C.O."/>
        </authorList>
    </citation>
    <scope>NUCLEOTIDE SEQUENCE [LARGE SCALE GENOMIC DNA]</scope>
    <source>
        <strain evidence="2 3">KMU-156</strain>
    </source>
</reference>
<keyword evidence="3" id="KW-1185">Reference proteome</keyword>
<comment type="caution">
    <text evidence="2">The sequence shown here is derived from an EMBL/GenBank/DDBJ whole genome shotgun (WGS) entry which is preliminary data.</text>
</comment>
<evidence type="ECO:0000256" key="1">
    <source>
        <dbReference type="SAM" id="MobiDB-lite"/>
    </source>
</evidence>
<name>A0ABW8UWC6_9RHOB</name>
<organism evidence="2 3">
    <name type="scientific">Tateyamaria armeniaca</name>
    <dbReference type="NCBI Taxonomy" id="2518930"/>
    <lineage>
        <taxon>Bacteria</taxon>
        <taxon>Pseudomonadati</taxon>
        <taxon>Pseudomonadota</taxon>
        <taxon>Alphaproteobacteria</taxon>
        <taxon>Rhodobacterales</taxon>
        <taxon>Roseobacteraceae</taxon>
        <taxon>Tateyamaria</taxon>
    </lineage>
</organism>
<dbReference type="RefSeq" id="WP_407593302.1">
    <property type="nucleotide sequence ID" value="NZ_JBHDIY010000002.1"/>
</dbReference>
<feature type="region of interest" description="Disordered" evidence="1">
    <location>
        <begin position="59"/>
        <end position="79"/>
    </location>
</feature>
<evidence type="ECO:0000313" key="2">
    <source>
        <dbReference type="EMBL" id="MFL4471458.1"/>
    </source>
</evidence>
<gene>
    <name evidence="2" type="ORF">ACERZ8_16840</name>
</gene>